<dbReference type="InterPro" id="IPR050739">
    <property type="entry name" value="MFP"/>
</dbReference>
<comment type="caution">
    <text evidence="6">The sequence shown here is derived from an EMBL/GenBank/DDBJ whole genome shotgun (WGS) entry which is preliminary data.</text>
</comment>
<dbReference type="Pfam" id="PF25917">
    <property type="entry name" value="BSH_RND"/>
    <property type="match status" value="1"/>
</dbReference>
<accession>A0ABS7BJI9</accession>
<feature type="domain" description="Multidrug resistance protein MdtA-like barrel-sandwich hybrid" evidence="4">
    <location>
        <begin position="77"/>
        <end position="269"/>
    </location>
</feature>
<keyword evidence="1" id="KW-0175">Coiled coil</keyword>
<keyword evidence="3" id="KW-0472">Membrane</keyword>
<gene>
    <name evidence="6" type="ORF">KZ820_03475</name>
</gene>
<dbReference type="Gene3D" id="1.10.287.470">
    <property type="entry name" value="Helix hairpin bin"/>
    <property type="match status" value="1"/>
</dbReference>
<feature type="compositionally biased region" description="Polar residues" evidence="2">
    <location>
        <begin position="1"/>
        <end position="11"/>
    </location>
</feature>
<feature type="coiled-coil region" evidence="1">
    <location>
        <begin position="116"/>
        <end position="157"/>
    </location>
</feature>
<feature type="region of interest" description="Disordered" evidence="2">
    <location>
        <begin position="1"/>
        <end position="28"/>
    </location>
</feature>
<dbReference type="Pfam" id="PF25963">
    <property type="entry name" value="Beta-barrel_AAEA"/>
    <property type="match status" value="1"/>
</dbReference>
<dbReference type="InterPro" id="IPR058634">
    <property type="entry name" value="AaeA-lik-b-barrel"/>
</dbReference>
<name>A0ABS7BJI9_9SPHN</name>
<evidence type="ECO:0000313" key="7">
    <source>
        <dbReference type="Proteomes" id="UP000759103"/>
    </source>
</evidence>
<dbReference type="RefSeq" id="WP_219747268.1">
    <property type="nucleotide sequence ID" value="NZ_JAHXZN010000001.1"/>
</dbReference>
<dbReference type="Gene3D" id="2.40.50.100">
    <property type="match status" value="1"/>
</dbReference>
<sequence length="393" mass="42453">MAEQAAHQNDTPAEEADDKDVDQSAPAKRKLSGRAKTILIALALGALAGIAIWYLRYESHGKYLQDTNDAQVRADMVVVAPRVAGYVAEVFVQDNQDVRVGQPLVRIDPRDSRAQAAQANAQIAVANAQADSARAQVEEQYAAIDQAQAQLTAAQARAAHDAAEVRRYRPLAASGAESREQLASLELAARQSADQARAQAAAVEMQRRRVASYGTQIRQGLAQAQAARAQLASANVNVGATLIRAAINGRVGDKTVEVGQYAQTGTRLMSLVPLDRLYVTANFKETQLALMRPGQPVEIKVDALDGITLKGRVASFSPGTGAQFSLLPPQNATGNFTKITQRVPVRIELEATPEVRRLLVPGLSVTATVDTISAKDEIDRLRDRQRQLNQRER</sequence>
<dbReference type="Proteomes" id="UP000759103">
    <property type="component" value="Unassembled WGS sequence"/>
</dbReference>
<dbReference type="InterPro" id="IPR058625">
    <property type="entry name" value="MdtA-like_BSH"/>
</dbReference>
<evidence type="ECO:0000256" key="3">
    <source>
        <dbReference type="SAM" id="Phobius"/>
    </source>
</evidence>
<evidence type="ECO:0000313" key="6">
    <source>
        <dbReference type="EMBL" id="MBW6529786.1"/>
    </source>
</evidence>
<evidence type="ECO:0000259" key="4">
    <source>
        <dbReference type="Pfam" id="PF25917"/>
    </source>
</evidence>
<protein>
    <submittedName>
        <fullName evidence="6">HlyD family secretion protein</fullName>
    </submittedName>
</protein>
<evidence type="ECO:0000256" key="2">
    <source>
        <dbReference type="SAM" id="MobiDB-lite"/>
    </source>
</evidence>
<keyword evidence="3" id="KW-1133">Transmembrane helix</keyword>
<dbReference type="SUPFAM" id="SSF111369">
    <property type="entry name" value="HlyD-like secretion proteins"/>
    <property type="match status" value="2"/>
</dbReference>
<dbReference type="Gene3D" id="2.40.30.170">
    <property type="match status" value="1"/>
</dbReference>
<feature type="domain" description="p-hydroxybenzoic acid efflux pump subunit AaeA-like beta-barrel" evidence="5">
    <location>
        <begin position="277"/>
        <end position="369"/>
    </location>
</feature>
<evidence type="ECO:0000259" key="5">
    <source>
        <dbReference type="Pfam" id="PF25963"/>
    </source>
</evidence>
<feature type="transmembrane region" description="Helical" evidence="3">
    <location>
        <begin position="38"/>
        <end position="55"/>
    </location>
</feature>
<dbReference type="PANTHER" id="PTHR30386:SF24">
    <property type="entry name" value="MULTIDRUG RESISTANCE EFFLUX PUMP"/>
    <property type="match status" value="1"/>
</dbReference>
<dbReference type="EMBL" id="JAHXZN010000001">
    <property type="protein sequence ID" value="MBW6529786.1"/>
    <property type="molecule type" value="Genomic_DNA"/>
</dbReference>
<dbReference type="PANTHER" id="PTHR30386">
    <property type="entry name" value="MEMBRANE FUSION SUBUNIT OF EMRAB-TOLC MULTIDRUG EFFLUX PUMP"/>
    <property type="match status" value="1"/>
</dbReference>
<proteinExistence type="predicted"/>
<keyword evidence="3" id="KW-0812">Transmembrane</keyword>
<keyword evidence="7" id="KW-1185">Reference proteome</keyword>
<evidence type="ECO:0000256" key="1">
    <source>
        <dbReference type="SAM" id="Coils"/>
    </source>
</evidence>
<reference evidence="6 7" key="1">
    <citation type="submission" date="2021-07" db="EMBL/GenBank/DDBJ databases">
        <title>Sphingomonas sp.</title>
        <authorList>
            <person name="Feng G."/>
            <person name="Li J."/>
            <person name="Pan M."/>
        </authorList>
    </citation>
    <scope>NUCLEOTIDE SEQUENCE [LARGE SCALE GENOMIC DNA]</scope>
    <source>
        <strain evidence="6 7">RRHST34</strain>
    </source>
</reference>
<organism evidence="6 7">
    <name type="scientific">Sphingomonas citri</name>
    <dbReference type="NCBI Taxonomy" id="2862499"/>
    <lineage>
        <taxon>Bacteria</taxon>
        <taxon>Pseudomonadati</taxon>
        <taxon>Pseudomonadota</taxon>
        <taxon>Alphaproteobacteria</taxon>
        <taxon>Sphingomonadales</taxon>
        <taxon>Sphingomonadaceae</taxon>
        <taxon>Sphingomonas</taxon>
    </lineage>
</organism>